<protein>
    <submittedName>
        <fullName evidence="1">Uncharacterized protein</fullName>
    </submittedName>
</protein>
<keyword evidence="2" id="KW-1185">Reference proteome</keyword>
<evidence type="ECO:0000313" key="2">
    <source>
        <dbReference type="Proteomes" id="UP000826195"/>
    </source>
</evidence>
<reference evidence="1 2" key="1">
    <citation type="journal article" date="2021" name="J. Hered.">
        <title>A chromosome-level genome assembly of the parasitoid wasp, Cotesia glomerata (Hymenoptera: Braconidae).</title>
        <authorList>
            <person name="Pinto B.J."/>
            <person name="Weis J.J."/>
            <person name="Gamble T."/>
            <person name="Ode P.J."/>
            <person name="Paul R."/>
            <person name="Zaspel J.M."/>
        </authorList>
    </citation>
    <scope>NUCLEOTIDE SEQUENCE [LARGE SCALE GENOMIC DNA]</scope>
    <source>
        <strain evidence="1">CgM1</strain>
    </source>
</reference>
<organism evidence="1 2">
    <name type="scientific">Cotesia glomerata</name>
    <name type="common">Lepidopteran parasitic wasp</name>
    <name type="synonym">Apanteles glomeratus</name>
    <dbReference type="NCBI Taxonomy" id="32391"/>
    <lineage>
        <taxon>Eukaryota</taxon>
        <taxon>Metazoa</taxon>
        <taxon>Ecdysozoa</taxon>
        <taxon>Arthropoda</taxon>
        <taxon>Hexapoda</taxon>
        <taxon>Insecta</taxon>
        <taxon>Pterygota</taxon>
        <taxon>Neoptera</taxon>
        <taxon>Endopterygota</taxon>
        <taxon>Hymenoptera</taxon>
        <taxon>Apocrita</taxon>
        <taxon>Ichneumonoidea</taxon>
        <taxon>Braconidae</taxon>
        <taxon>Microgastrinae</taxon>
        <taxon>Cotesia</taxon>
    </lineage>
</organism>
<dbReference type="AlphaFoldDB" id="A0AAV7IKV7"/>
<proteinExistence type="predicted"/>
<comment type="caution">
    <text evidence="1">The sequence shown here is derived from an EMBL/GenBank/DDBJ whole genome shotgun (WGS) entry which is preliminary data.</text>
</comment>
<name>A0AAV7IKV7_COTGL</name>
<evidence type="ECO:0000313" key="1">
    <source>
        <dbReference type="EMBL" id="KAH0563551.1"/>
    </source>
</evidence>
<accession>A0AAV7IKV7</accession>
<sequence>MIAKLNVDKYIDEEKKLFLARQRSKNRFGFIDNNTVTQQEDQNQDIMVVDSADKNPHSHSLSFGIFRAVQLDPHVAVVPDAYWTLTLLYLLRVVPWTSNATLT</sequence>
<dbReference type="EMBL" id="JAHXZJ010000002">
    <property type="protein sequence ID" value="KAH0563551.1"/>
    <property type="molecule type" value="Genomic_DNA"/>
</dbReference>
<dbReference type="Proteomes" id="UP000826195">
    <property type="component" value="Unassembled WGS sequence"/>
</dbReference>
<gene>
    <name evidence="1" type="ORF">KQX54_001553</name>
</gene>